<keyword evidence="4 7" id="KW-0812">Transmembrane</keyword>
<organism evidence="10 11">
    <name type="scientific">Mycolicibacterium arabiense</name>
    <dbReference type="NCBI Taxonomy" id="1286181"/>
    <lineage>
        <taxon>Bacteria</taxon>
        <taxon>Bacillati</taxon>
        <taxon>Actinomycetota</taxon>
        <taxon>Actinomycetes</taxon>
        <taxon>Mycobacteriales</taxon>
        <taxon>Mycobacteriaceae</taxon>
        <taxon>Mycolicibacterium</taxon>
    </lineage>
</organism>
<feature type="chain" id="PRO_5038840569" evidence="8">
    <location>
        <begin position="19"/>
        <end position="313"/>
    </location>
</feature>
<dbReference type="EMBL" id="AP022593">
    <property type="protein sequence ID" value="BBY49953.1"/>
    <property type="molecule type" value="Genomic_DNA"/>
</dbReference>
<feature type="domain" description="Type VII secretion system protein EccE" evidence="9">
    <location>
        <begin position="117"/>
        <end position="203"/>
    </location>
</feature>
<proteinExistence type="inferred from homology"/>
<keyword evidence="11" id="KW-1185">Reference proteome</keyword>
<gene>
    <name evidence="10" type="primary">eccE3</name>
    <name evidence="10" type="ORF">MARA_34210</name>
</gene>
<evidence type="ECO:0000256" key="6">
    <source>
        <dbReference type="ARBA" id="ARBA00023136"/>
    </source>
</evidence>
<protein>
    <submittedName>
        <fullName evidence="10">ESX-3 secretion system protein EccE3</fullName>
    </submittedName>
</protein>
<evidence type="ECO:0000256" key="1">
    <source>
        <dbReference type="ARBA" id="ARBA00004236"/>
    </source>
</evidence>
<reference evidence="10 11" key="1">
    <citation type="journal article" date="2019" name="Emerg. Microbes Infect.">
        <title>Comprehensive subspecies identification of 175 nontuberculous mycobacteria species based on 7547 genomic profiles.</title>
        <authorList>
            <person name="Matsumoto Y."/>
            <person name="Kinjo T."/>
            <person name="Motooka D."/>
            <person name="Nabeya D."/>
            <person name="Jung N."/>
            <person name="Uechi K."/>
            <person name="Horii T."/>
            <person name="Iida T."/>
            <person name="Fujita J."/>
            <person name="Nakamura S."/>
        </authorList>
    </citation>
    <scope>NUCLEOTIDE SEQUENCE [LARGE SCALE GENOMIC DNA]</scope>
    <source>
        <strain evidence="10 11">JCM 18538</strain>
    </source>
</reference>
<sequence length="313" mass="33670">MTARIALALLVVIPAAMAYPWHTPTQRWVLGVAVAVVLLTFAWWGGMFLTTRIGRRLAVWRRNRGTSEPAPTNEVAVLLSVEAPAGTTVPLHLVAGYVDRFGIRCAKVRVTNLDVSGIRRTWIGMTLAANDNLAALRARSPELPLYDTAEVVGRRLSDQLRELGFDATIVDTAEAPLNPNDPGARETWRGMQDADGHLAAYAIPVDGDLAARLTHVWSHTNRATWTAIEFSGTATRPTAAALCAIRTDDAPSAVPVPGLRGQNGRHRPLLTALDPRSVERLDTGAVPVPATLLDEVEWPVGSSSSTVGAHARP</sequence>
<evidence type="ECO:0000259" key="9">
    <source>
        <dbReference type="Pfam" id="PF11203"/>
    </source>
</evidence>
<dbReference type="AlphaFoldDB" id="A0A7I7RZS0"/>
<name>A0A7I7RZS0_9MYCO</name>
<dbReference type="InterPro" id="IPR050051">
    <property type="entry name" value="EccE_dom"/>
</dbReference>
<keyword evidence="6 7" id="KW-0472">Membrane</keyword>
<dbReference type="Pfam" id="PF11203">
    <property type="entry name" value="EccE"/>
    <property type="match status" value="1"/>
</dbReference>
<accession>A0A7I7RZS0</accession>
<keyword evidence="3" id="KW-1003">Cell membrane</keyword>
<keyword evidence="8" id="KW-0732">Signal</keyword>
<dbReference type="GO" id="GO:0005886">
    <property type="term" value="C:plasma membrane"/>
    <property type="evidence" value="ECO:0007669"/>
    <property type="project" value="UniProtKB-SubCell"/>
</dbReference>
<keyword evidence="5 7" id="KW-1133">Transmembrane helix</keyword>
<comment type="subcellular location">
    <subcellularLocation>
        <location evidence="1">Cell membrane</location>
    </subcellularLocation>
</comment>
<geneLocation type="plasmid" evidence="11">
    <name>pjcm18538 dna</name>
</geneLocation>
<evidence type="ECO:0000256" key="7">
    <source>
        <dbReference type="SAM" id="Phobius"/>
    </source>
</evidence>
<evidence type="ECO:0000256" key="5">
    <source>
        <dbReference type="ARBA" id="ARBA00022989"/>
    </source>
</evidence>
<evidence type="ECO:0000313" key="11">
    <source>
        <dbReference type="Proteomes" id="UP000467428"/>
    </source>
</evidence>
<evidence type="ECO:0000313" key="10">
    <source>
        <dbReference type="EMBL" id="BBY49953.1"/>
    </source>
</evidence>
<feature type="transmembrane region" description="Helical" evidence="7">
    <location>
        <begin position="28"/>
        <end position="49"/>
    </location>
</feature>
<feature type="signal peptide" evidence="8">
    <location>
        <begin position="1"/>
        <end position="18"/>
    </location>
</feature>
<dbReference type="RefSeq" id="WP_163919497.1">
    <property type="nucleotide sequence ID" value="NZ_AP022593.1"/>
</dbReference>
<evidence type="ECO:0000256" key="2">
    <source>
        <dbReference type="ARBA" id="ARBA00007759"/>
    </source>
</evidence>
<evidence type="ECO:0000256" key="4">
    <source>
        <dbReference type="ARBA" id="ARBA00022692"/>
    </source>
</evidence>
<dbReference type="KEGG" id="marz:MARA_34210"/>
<dbReference type="NCBIfam" id="TIGR03923">
    <property type="entry name" value="T7SS_EccE"/>
    <property type="match status" value="1"/>
</dbReference>
<comment type="similarity">
    <text evidence="2">Belongs to the EccE family.</text>
</comment>
<dbReference type="InterPro" id="IPR021368">
    <property type="entry name" value="T7SS_EccE"/>
</dbReference>
<evidence type="ECO:0000256" key="8">
    <source>
        <dbReference type="SAM" id="SignalP"/>
    </source>
</evidence>
<dbReference type="Proteomes" id="UP000467428">
    <property type="component" value="Chromosome"/>
</dbReference>
<evidence type="ECO:0000256" key="3">
    <source>
        <dbReference type="ARBA" id="ARBA00022475"/>
    </source>
</evidence>